<evidence type="ECO:0000256" key="8">
    <source>
        <dbReference type="ARBA" id="ARBA00023110"/>
    </source>
</evidence>
<feature type="compositionally biased region" description="Acidic residues" evidence="11">
    <location>
        <begin position="571"/>
        <end position="596"/>
    </location>
</feature>
<reference evidence="14" key="1">
    <citation type="submission" date="2021-07" db="EMBL/GenBank/DDBJ databases">
        <authorList>
            <person name="Branca A.L. A."/>
        </authorList>
    </citation>
    <scope>NUCLEOTIDE SEQUENCE</scope>
</reference>
<dbReference type="GO" id="GO:0003755">
    <property type="term" value="F:peptidyl-prolyl cis-trans isomerase activity"/>
    <property type="evidence" value="ECO:0007669"/>
    <property type="project" value="UniProtKB-KW"/>
</dbReference>
<feature type="compositionally biased region" description="Basic and acidic residues" evidence="11">
    <location>
        <begin position="67"/>
        <end position="89"/>
    </location>
</feature>
<feature type="transmembrane region" description="Helical" evidence="12">
    <location>
        <begin position="1077"/>
        <end position="1097"/>
    </location>
</feature>
<dbReference type="InterPro" id="IPR003613">
    <property type="entry name" value="Ubox_domain"/>
</dbReference>
<dbReference type="Gene3D" id="1.20.1250.20">
    <property type="entry name" value="MFS general substrate transporter like domains"/>
    <property type="match status" value="1"/>
</dbReference>
<evidence type="ECO:0000256" key="9">
    <source>
        <dbReference type="ARBA" id="ARBA00023136"/>
    </source>
</evidence>
<feature type="transmembrane region" description="Helical" evidence="12">
    <location>
        <begin position="1318"/>
        <end position="1338"/>
    </location>
</feature>
<dbReference type="GO" id="GO:0016567">
    <property type="term" value="P:protein ubiquitination"/>
    <property type="evidence" value="ECO:0007669"/>
    <property type="project" value="InterPro"/>
</dbReference>
<feature type="region of interest" description="Disordered" evidence="11">
    <location>
        <begin position="1"/>
        <end position="29"/>
    </location>
</feature>
<dbReference type="InterPro" id="IPR011701">
    <property type="entry name" value="MFS"/>
</dbReference>
<evidence type="ECO:0000256" key="4">
    <source>
        <dbReference type="ARBA" id="ARBA00022723"/>
    </source>
</evidence>
<dbReference type="GO" id="GO:0008270">
    <property type="term" value="F:zinc ion binding"/>
    <property type="evidence" value="ECO:0007669"/>
    <property type="project" value="UniProtKB-KW"/>
</dbReference>
<feature type="compositionally biased region" description="Acidic residues" evidence="11">
    <location>
        <begin position="90"/>
        <end position="99"/>
    </location>
</feature>
<keyword evidence="6" id="KW-0862">Zinc</keyword>
<feature type="compositionally biased region" description="Polar residues" evidence="11">
    <location>
        <begin position="262"/>
        <end position="282"/>
    </location>
</feature>
<keyword evidence="9 12" id="KW-0472">Membrane</keyword>
<dbReference type="InterPro" id="IPR004181">
    <property type="entry name" value="Znf_MIZ"/>
</dbReference>
<feature type="domain" description="SP-RING-type" evidence="13">
    <location>
        <begin position="285"/>
        <end position="380"/>
    </location>
</feature>
<dbReference type="InterPro" id="IPR013083">
    <property type="entry name" value="Znf_RING/FYVE/PHD"/>
</dbReference>
<dbReference type="Pfam" id="PF11789">
    <property type="entry name" value="zf-Nse"/>
    <property type="match status" value="1"/>
</dbReference>
<feature type="compositionally biased region" description="Basic residues" evidence="11">
    <location>
        <begin position="1"/>
        <end position="10"/>
    </location>
</feature>
<feature type="compositionally biased region" description="Acidic residues" evidence="11">
    <location>
        <begin position="382"/>
        <end position="391"/>
    </location>
</feature>
<evidence type="ECO:0000256" key="2">
    <source>
        <dbReference type="ARBA" id="ARBA00013194"/>
    </source>
</evidence>
<evidence type="ECO:0000256" key="6">
    <source>
        <dbReference type="ARBA" id="ARBA00022833"/>
    </source>
</evidence>
<feature type="compositionally biased region" description="Polar residues" evidence="11">
    <location>
        <begin position="693"/>
        <end position="706"/>
    </location>
</feature>
<feature type="transmembrane region" description="Helical" evidence="12">
    <location>
        <begin position="1238"/>
        <end position="1257"/>
    </location>
</feature>
<feature type="transmembrane region" description="Helical" evidence="12">
    <location>
        <begin position="1023"/>
        <end position="1040"/>
    </location>
</feature>
<feature type="compositionally biased region" description="Polar residues" evidence="11">
    <location>
        <begin position="11"/>
        <end position="22"/>
    </location>
</feature>
<dbReference type="EC" id="5.2.1.8" evidence="2"/>
<name>A0A9W4N671_PENOL</name>
<evidence type="ECO:0000256" key="5">
    <source>
        <dbReference type="ARBA" id="ARBA00022771"/>
    </source>
</evidence>
<gene>
    <name evidence="14" type="ORF">POLS_LOCUS9163</name>
</gene>
<dbReference type="GO" id="GO:0016020">
    <property type="term" value="C:membrane"/>
    <property type="evidence" value="ECO:0007669"/>
    <property type="project" value="UniProtKB-SubCell"/>
</dbReference>
<dbReference type="EMBL" id="CAJVOS010000082">
    <property type="protein sequence ID" value="CAG8268144.1"/>
    <property type="molecule type" value="Genomic_DNA"/>
</dbReference>
<feature type="compositionally biased region" description="Acidic residues" evidence="11">
    <location>
        <begin position="646"/>
        <end position="661"/>
    </location>
</feature>
<dbReference type="InterPro" id="IPR051617">
    <property type="entry name" value="UNC-93-like_regulator"/>
</dbReference>
<keyword evidence="8" id="KW-0697">Rotamase</keyword>
<evidence type="ECO:0000256" key="3">
    <source>
        <dbReference type="ARBA" id="ARBA00022692"/>
    </source>
</evidence>
<feature type="compositionally biased region" description="Basic and acidic residues" evidence="11">
    <location>
        <begin position="121"/>
        <end position="130"/>
    </location>
</feature>
<comment type="subcellular location">
    <subcellularLocation>
        <location evidence="1">Membrane</location>
        <topology evidence="1">Multi-pass membrane protein</topology>
    </subcellularLocation>
</comment>
<feature type="transmembrane region" description="Helical" evidence="12">
    <location>
        <begin position="912"/>
        <end position="938"/>
    </location>
</feature>
<evidence type="ECO:0000256" key="11">
    <source>
        <dbReference type="SAM" id="MobiDB-lite"/>
    </source>
</evidence>
<accession>A0A9W4N671</accession>
<feature type="region of interest" description="Disordered" evidence="11">
    <location>
        <begin position="61"/>
        <end position="106"/>
    </location>
</feature>
<keyword evidence="8" id="KW-0413">Isomerase</keyword>
<feature type="region of interest" description="Disordered" evidence="11">
    <location>
        <begin position="380"/>
        <end position="904"/>
    </location>
</feature>
<evidence type="ECO:0000313" key="14">
    <source>
        <dbReference type="EMBL" id="CAG8268144.1"/>
    </source>
</evidence>
<keyword evidence="4" id="KW-0479">Metal-binding</keyword>
<organism evidence="14 15">
    <name type="scientific">Penicillium olsonii</name>
    <dbReference type="NCBI Taxonomy" id="99116"/>
    <lineage>
        <taxon>Eukaryota</taxon>
        <taxon>Fungi</taxon>
        <taxon>Dikarya</taxon>
        <taxon>Ascomycota</taxon>
        <taxon>Pezizomycotina</taxon>
        <taxon>Eurotiomycetes</taxon>
        <taxon>Eurotiomycetidae</taxon>
        <taxon>Eurotiales</taxon>
        <taxon>Aspergillaceae</taxon>
        <taxon>Penicillium</taxon>
    </lineage>
</organism>
<evidence type="ECO:0000256" key="1">
    <source>
        <dbReference type="ARBA" id="ARBA00004141"/>
    </source>
</evidence>
<dbReference type="SUPFAM" id="SSF57850">
    <property type="entry name" value="RING/U-box"/>
    <property type="match status" value="1"/>
</dbReference>
<feature type="transmembrane region" description="Helical" evidence="12">
    <location>
        <begin position="1269"/>
        <end position="1287"/>
    </location>
</feature>
<feature type="transmembrane region" description="Helical" evidence="12">
    <location>
        <begin position="1109"/>
        <end position="1127"/>
    </location>
</feature>
<dbReference type="GO" id="GO:0004842">
    <property type="term" value="F:ubiquitin-protein transferase activity"/>
    <property type="evidence" value="ECO:0007669"/>
    <property type="project" value="InterPro"/>
</dbReference>
<dbReference type="SUPFAM" id="SSF103473">
    <property type="entry name" value="MFS general substrate transporter"/>
    <property type="match status" value="1"/>
</dbReference>
<feature type="compositionally biased region" description="Basic and acidic residues" evidence="11">
    <location>
        <begin position="510"/>
        <end position="530"/>
    </location>
</feature>
<feature type="compositionally biased region" description="Acidic residues" evidence="11">
    <location>
        <begin position="481"/>
        <end position="509"/>
    </location>
</feature>
<sequence length="1438" mass="158202">MSATPGRRRATPSQRTLRSYTYQPPEAPLTLEDQRQFASLLSSSHLRDLRTHLQHAIESLTASGGEVNERLADARGRYEKEKEKRRQNGDEEIPDEENEEYQRLAEEEAKVEAITARLEERTRSIVDSHARLQGLTDAVGEVEKEEGALVEAAMGARQTRSRRSRRNANDDDEGDRNADEDPQDDDYEDPQERETRERNAQNPPSSRIMAKVTEDTEKWNSLSLTERYAGDNNYIGFYKMVHDSKFPSDDVPPLPHSSTWFSHMEDPTQSTGANTRSRQNQAPEDDDEIAIQRERVSLKCPLTLLPFVDPVTSTKCPHSFERQAIEDMITSSRTTVAPPNSRKGQARVKFVKCPVCTTPLSAHDLRPDPILLRKVRRAQELEEREADDDHLEDGRKSKDRNEGIELGSDDESDGDAMDVDAQPSQRIKAEPLSQAARAQADSDDEEEEEEDDSEEEGEDEEGEREGSNDSEGQVQGRQEQEEQDGAYQDADETGIDEDKEEEDEEVEEEVDRKKEKGQVQDRQGEKEKNEAYQGDKTGTEIEEEEEEEEEEEGNDQEEDQEEDKGQVQGEQSDDDHDEAYQDSETTDTDVKDEEGSDILAHEEDPTKSTAIENNEADKGPVEEAEPPKGQIEHDRKIPEPTTVAEPSDESSDEPSVDEPLVDESVVAVPAIAEPAVAKPSVAEPAVTRPAVTEPSNKSAADETSVNEPAIPEPSIAKPAVTEPAVTGPSDGPVDEHSIVEPSIPEPAIPEPTISGPAIAKPAVAEPFNSSAAYKTSAHEPPVDEPALPHPAVPEPAPGPAALEPAVQPSTSEPSVDKPPVSEPPVAEPSIEKPSVPGPPVDEPSATLPPSEPSVAVSPVAGPPTAESPVDEHSDEEEESDSSIKSESSEDSDESSSGSEDSVSVKSSGSETYLLLIFLSFTFFLSVFSTHHIAIGTLISTPTMADTMDHKSPVETSEPIPRPTGWMYKSTSIGKFSTSWYASPRIQLGMVAFVCFLCPGMFNALSGLGGGGKSDPSLADKMNIALYSTFAVVGFFAGTIVNRLGVRLALSFGGIGYTIYSISLLVSEHKYVPGFNIFAGAFLGVCAGLLWAAQGTIMMSYPAEHQKGRYFAWFWAIFNIGACIGSLIPLGQNIHVKENKTVGDGTYIAFIVLMFTGACLALFLCDADKIVRPDGSRVILRKHPSWKTEIVGLWETISSEPWIILLFPMFWSSNWFYTYQQNAINGAYFNTRTKALNGFLYWFAQIVAAVIIGPLLDIERVRRSVRAKAALVILFILTVVIWGSGYAWQKKYTRDDVNTEIHPEFKGWDWSTRGYVGPMFLYFFYGMYDAIWQGVVYWIMGALGNSGRKLANLAGFYKGLQSAGAAVMWSLDERKLPYMNEYASNFGLLCGSILVAVPVVFFKIKDSVPVEEELVGTGETLEDVLPAGAVEPKNTGEKA</sequence>
<evidence type="ECO:0000259" key="13">
    <source>
        <dbReference type="PROSITE" id="PS51044"/>
    </source>
</evidence>
<dbReference type="GO" id="GO:0022857">
    <property type="term" value="F:transmembrane transporter activity"/>
    <property type="evidence" value="ECO:0007669"/>
    <property type="project" value="InterPro"/>
</dbReference>
<keyword evidence="5 10" id="KW-0863">Zinc-finger</keyword>
<dbReference type="PANTHER" id="PTHR23294">
    <property type="entry name" value="ET TRANSLATION PRODUCT-RELATED"/>
    <property type="match status" value="1"/>
</dbReference>
<evidence type="ECO:0000313" key="15">
    <source>
        <dbReference type="Proteomes" id="UP001153618"/>
    </source>
</evidence>
<dbReference type="CDD" id="cd06178">
    <property type="entry name" value="MFS_unc93-like"/>
    <property type="match status" value="1"/>
</dbReference>
<feature type="compositionally biased region" description="Acidic residues" evidence="11">
    <location>
        <begin position="170"/>
        <end position="189"/>
    </location>
</feature>
<feature type="compositionally biased region" description="Low complexity" evidence="11">
    <location>
        <begin position="852"/>
        <end position="867"/>
    </location>
</feature>
<evidence type="ECO:0000256" key="10">
    <source>
        <dbReference type="PROSITE-ProRule" id="PRU00452"/>
    </source>
</evidence>
<evidence type="ECO:0000256" key="7">
    <source>
        <dbReference type="ARBA" id="ARBA00022989"/>
    </source>
</evidence>
<feature type="compositionally biased region" description="Low complexity" evidence="11">
    <location>
        <begin position="665"/>
        <end position="679"/>
    </location>
</feature>
<dbReference type="OrthoDB" id="196103at2759"/>
<feature type="compositionally biased region" description="Acidic residues" evidence="11">
    <location>
        <begin position="441"/>
        <end position="463"/>
    </location>
</feature>
<dbReference type="SMART" id="SM00504">
    <property type="entry name" value="Ubox"/>
    <property type="match status" value="1"/>
</dbReference>
<feature type="region of interest" description="Disordered" evidence="11">
    <location>
        <begin position="121"/>
        <end position="213"/>
    </location>
</feature>
<feature type="compositionally biased region" description="Acidic residues" evidence="11">
    <location>
        <begin position="407"/>
        <end position="418"/>
    </location>
</feature>
<feature type="transmembrane region" description="Helical" evidence="12">
    <location>
        <begin position="1382"/>
        <end position="1401"/>
    </location>
</feature>
<keyword evidence="3 12" id="KW-0812">Transmembrane</keyword>
<feature type="compositionally biased region" description="Basic and acidic residues" evidence="11">
    <location>
        <begin position="190"/>
        <end position="199"/>
    </location>
</feature>
<evidence type="ECO:0000256" key="12">
    <source>
        <dbReference type="SAM" id="Phobius"/>
    </source>
</evidence>
<feature type="transmembrane region" description="Helical" evidence="12">
    <location>
        <begin position="985"/>
        <end position="1003"/>
    </location>
</feature>
<feature type="compositionally biased region" description="Acidic residues" evidence="11">
    <location>
        <begin position="540"/>
        <end position="562"/>
    </location>
</feature>
<dbReference type="Pfam" id="PF07690">
    <property type="entry name" value="MFS_1"/>
    <property type="match status" value="1"/>
</dbReference>
<protein>
    <recommendedName>
        <fullName evidence="2">peptidylprolyl isomerase</fullName>
        <ecNumber evidence="2">5.2.1.8</ecNumber>
    </recommendedName>
</protein>
<comment type="caution">
    <text evidence="14">The sequence shown here is derived from an EMBL/GenBank/DDBJ whole genome shotgun (WGS) entry which is preliminary data.</text>
</comment>
<dbReference type="CDD" id="cd16651">
    <property type="entry name" value="SPL-RING_NSE2"/>
    <property type="match status" value="1"/>
</dbReference>
<feature type="compositionally biased region" description="Pro residues" evidence="11">
    <location>
        <begin position="787"/>
        <end position="798"/>
    </location>
</feature>
<feature type="compositionally biased region" description="Low complexity" evidence="11">
    <location>
        <begin position="894"/>
        <end position="904"/>
    </location>
</feature>
<feature type="compositionally biased region" description="Basic and acidic residues" evidence="11">
    <location>
        <begin position="392"/>
        <end position="403"/>
    </location>
</feature>
<dbReference type="PANTHER" id="PTHR23294:SF59">
    <property type="entry name" value="UNC93-LIKE PROTEIN C922.05C"/>
    <property type="match status" value="1"/>
</dbReference>
<dbReference type="PROSITE" id="PS51044">
    <property type="entry name" value="ZF_SP_RING"/>
    <property type="match status" value="1"/>
</dbReference>
<dbReference type="Gene3D" id="3.30.40.10">
    <property type="entry name" value="Zinc/RING finger domain, C3HC4 (zinc finger)"/>
    <property type="match status" value="1"/>
</dbReference>
<feature type="transmembrane region" description="Helical" evidence="12">
    <location>
        <begin position="1147"/>
        <end position="1166"/>
    </location>
</feature>
<feature type="transmembrane region" description="Helical" evidence="12">
    <location>
        <begin position="1047"/>
        <end position="1065"/>
    </location>
</feature>
<proteinExistence type="predicted"/>
<keyword evidence="15" id="KW-1185">Reference proteome</keyword>
<feature type="region of interest" description="Disordered" evidence="11">
    <location>
        <begin position="262"/>
        <end position="286"/>
    </location>
</feature>
<dbReference type="InterPro" id="IPR036259">
    <property type="entry name" value="MFS_trans_sf"/>
</dbReference>
<dbReference type="Proteomes" id="UP001153618">
    <property type="component" value="Unassembled WGS sequence"/>
</dbReference>
<keyword evidence="7 12" id="KW-1133">Transmembrane helix</keyword>